<evidence type="ECO:0000313" key="1">
    <source>
        <dbReference type="EMBL" id="EQC42269.1"/>
    </source>
</evidence>
<dbReference type="VEuPathDB" id="FungiDB:SDRG_00009"/>
<dbReference type="RefSeq" id="XP_008603692.1">
    <property type="nucleotide sequence ID" value="XM_008605470.1"/>
</dbReference>
<name>T0QVL2_SAPDV</name>
<dbReference type="GeneID" id="19940736"/>
<dbReference type="Proteomes" id="UP000030762">
    <property type="component" value="Unassembled WGS sequence"/>
</dbReference>
<dbReference type="InParanoid" id="T0QVL2"/>
<dbReference type="AlphaFoldDB" id="T0QVL2"/>
<reference evidence="1 2" key="1">
    <citation type="submission" date="2012-04" db="EMBL/GenBank/DDBJ databases">
        <title>The Genome Sequence of Saprolegnia declina VS20.</title>
        <authorList>
            <consortium name="The Broad Institute Genome Sequencing Platform"/>
            <person name="Russ C."/>
            <person name="Nusbaum C."/>
            <person name="Tyler B."/>
            <person name="van West P."/>
            <person name="Dieguez-Uribeondo J."/>
            <person name="de Bruijn I."/>
            <person name="Tripathy S."/>
            <person name="Jiang R."/>
            <person name="Young S.K."/>
            <person name="Zeng Q."/>
            <person name="Gargeya S."/>
            <person name="Fitzgerald M."/>
            <person name="Haas B."/>
            <person name="Abouelleil A."/>
            <person name="Alvarado L."/>
            <person name="Arachchi H.M."/>
            <person name="Berlin A."/>
            <person name="Chapman S.B."/>
            <person name="Goldberg J."/>
            <person name="Griggs A."/>
            <person name="Gujja S."/>
            <person name="Hansen M."/>
            <person name="Howarth C."/>
            <person name="Imamovic A."/>
            <person name="Larimer J."/>
            <person name="McCowen C."/>
            <person name="Montmayeur A."/>
            <person name="Murphy C."/>
            <person name="Neiman D."/>
            <person name="Pearson M."/>
            <person name="Priest M."/>
            <person name="Roberts A."/>
            <person name="Saif S."/>
            <person name="Shea T."/>
            <person name="Sisk P."/>
            <person name="Sykes S."/>
            <person name="Wortman J."/>
            <person name="Nusbaum C."/>
            <person name="Birren B."/>
        </authorList>
    </citation>
    <scope>NUCLEOTIDE SEQUENCE [LARGE SCALE GENOMIC DNA]</scope>
    <source>
        <strain evidence="1 2">VS20</strain>
    </source>
</reference>
<evidence type="ECO:0000313" key="2">
    <source>
        <dbReference type="Proteomes" id="UP000030762"/>
    </source>
</evidence>
<accession>T0QVL2</accession>
<dbReference type="OMA" id="WRAFITA"/>
<dbReference type="OrthoDB" id="10338567at2759"/>
<keyword evidence="2" id="KW-1185">Reference proteome</keyword>
<sequence length="280" mass="30877">MFSPNHSAPSSSFDRACSASAVFTNPSLVVAIFGFCPSCLDVCPKLYEVRGSRGDPYYYLVASLAGKHVTNGYVDHEANLCRDELVARAKASVKDHKALYRALAVRHKMAEIVAPISHHHFRQAGGIHQFDIYDVRPTLFAPSCRVDPTSTTWGRDDLVKIFNCDGIEFRENGMGVPNGVAWHWYNASEDGSCAFCATAGTVEIDYARQDECSYGEYNEISANWRAFITAHGLHINAFRSGRSGAQMALVTNSDAHRAFCRDVVQPLRAHLTAHLSDVKS</sequence>
<dbReference type="EMBL" id="JH767132">
    <property type="protein sequence ID" value="EQC42269.1"/>
    <property type="molecule type" value="Genomic_DNA"/>
</dbReference>
<protein>
    <submittedName>
        <fullName evidence="1">Uncharacterized protein</fullName>
    </submittedName>
</protein>
<gene>
    <name evidence="1" type="ORF">SDRG_00009</name>
</gene>
<proteinExistence type="predicted"/>
<organism evidence="1 2">
    <name type="scientific">Saprolegnia diclina (strain VS20)</name>
    <dbReference type="NCBI Taxonomy" id="1156394"/>
    <lineage>
        <taxon>Eukaryota</taxon>
        <taxon>Sar</taxon>
        <taxon>Stramenopiles</taxon>
        <taxon>Oomycota</taxon>
        <taxon>Saprolegniomycetes</taxon>
        <taxon>Saprolegniales</taxon>
        <taxon>Saprolegniaceae</taxon>
        <taxon>Saprolegnia</taxon>
    </lineage>
</organism>